<gene>
    <name evidence="1" type="ORF">CRI94_00235</name>
</gene>
<name>A0A2A8D1J7_9BACT</name>
<protein>
    <submittedName>
        <fullName evidence="1">Uncharacterized protein</fullName>
    </submittedName>
</protein>
<proteinExistence type="predicted"/>
<evidence type="ECO:0000313" key="2">
    <source>
        <dbReference type="Proteomes" id="UP000220102"/>
    </source>
</evidence>
<accession>A0A2A8D1J7</accession>
<organism evidence="1 2">
    <name type="scientific">Longibacter salinarum</name>
    <dbReference type="NCBI Taxonomy" id="1850348"/>
    <lineage>
        <taxon>Bacteria</taxon>
        <taxon>Pseudomonadati</taxon>
        <taxon>Rhodothermota</taxon>
        <taxon>Rhodothermia</taxon>
        <taxon>Rhodothermales</taxon>
        <taxon>Salisaetaceae</taxon>
        <taxon>Longibacter</taxon>
    </lineage>
</organism>
<evidence type="ECO:0000313" key="1">
    <source>
        <dbReference type="EMBL" id="PEN14761.1"/>
    </source>
</evidence>
<comment type="caution">
    <text evidence="1">The sequence shown here is derived from an EMBL/GenBank/DDBJ whole genome shotgun (WGS) entry which is preliminary data.</text>
</comment>
<dbReference type="EMBL" id="PDEQ01000001">
    <property type="protein sequence ID" value="PEN14761.1"/>
    <property type="molecule type" value="Genomic_DNA"/>
</dbReference>
<keyword evidence="2" id="KW-1185">Reference proteome</keyword>
<dbReference type="AlphaFoldDB" id="A0A2A8D1J7"/>
<reference evidence="1 2" key="1">
    <citation type="submission" date="2017-10" db="EMBL/GenBank/DDBJ databases">
        <title>Draft genome of Longibacter Salinarum.</title>
        <authorList>
            <person name="Goh K.M."/>
            <person name="Shamsir M.S."/>
            <person name="Lim S.W."/>
        </authorList>
    </citation>
    <scope>NUCLEOTIDE SEQUENCE [LARGE SCALE GENOMIC DNA]</scope>
    <source>
        <strain evidence="1 2">KCTC 52045</strain>
    </source>
</reference>
<sequence>MTFYDTRSLAGGSTAGAPGDDRKLFIQNVPFHSGRGRFVLLIILPPPGNDEGRFEGDVDPHHRGISIISWITDRHAIKPIQ</sequence>
<dbReference type="Proteomes" id="UP000220102">
    <property type="component" value="Unassembled WGS sequence"/>
</dbReference>